<dbReference type="Gene3D" id="3.40.630.30">
    <property type="match status" value="1"/>
</dbReference>
<organism evidence="2 3">
    <name type="scientific">Polaromonas jejuensis</name>
    <dbReference type="NCBI Taxonomy" id="457502"/>
    <lineage>
        <taxon>Bacteria</taxon>
        <taxon>Pseudomonadati</taxon>
        <taxon>Pseudomonadota</taxon>
        <taxon>Betaproteobacteria</taxon>
        <taxon>Burkholderiales</taxon>
        <taxon>Comamonadaceae</taxon>
        <taxon>Polaromonas</taxon>
    </lineage>
</organism>
<protein>
    <submittedName>
        <fullName evidence="2">GNAT family N-acetyltransferase</fullName>
        <ecNumber evidence="2">2.3.1.-</ecNumber>
    </submittedName>
</protein>
<sequence length="402" mass="45581">MTEPVVFRLNQATETEIANHLSRCDADFVPPLSDRVDINNYAHKIADNATRFEAWVGVTLVGLVAAYCNDGERRIAYITSVSVLREWQGGGIALRLLEQCVEYGKERGFERIELEVDNENASAIKLYGKQGFMIGRVSGRAVTMRLNTGKNVHMSKQRDYNVEIKDTVDHQYAYSFDFDVMHPYMIRSFEPFFNKGSLLELGSFKGDFTKRFLSYFDDVTCVEASGVAIEEAKRKLGNKVEFVHSLFEAANLPKRYDNIVLTHVLEHIDDPVRVLKRINDEWLAEGGRFFLVCPNANAPSRQIAVKMGLITHNAAVTPAEAEHGHRCTYSMDTLERDAVAAGLKVEHRSGIFFKALANFQWDRLLQTDIISKEYLEGCYKLGQQYPDLCSSIFLMCERGDSK</sequence>
<evidence type="ECO:0000313" key="2">
    <source>
        <dbReference type="EMBL" id="MFC5520593.1"/>
    </source>
</evidence>
<evidence type="ECO:0000313" key="3">
    <source>
        <dbReference type="Proteomes" id="UP001596084"/>
    </source>
</evidence>
<dbReference type="CDD" id="cd02440">
    <property type="entry name" value="AdoMet_MTases"/>
    <property type="match status" value="1"/>
</dbReference>
<dbReference type="CDD" id="cd04301">
    <property type="entry name" value="NAT_SF"/>
    <property type="match status" value="1"/>
</dbReference>
<dbReference type="PANTHER" id="PTHR43861">
    <property type="entry name" value="TRANS-ACONITATE 2-METHYLTRANSFERASE-RELATED"/>
    <property type="match status" value="1"/>
</dbReference>
<dbReference type="InterPro" id="IPR000182">
    <property type="entry name" value="GNAT_dom"/>
</dbReference>
<gene>
    <name evidence="2" type="ORF">ACFPP7_06645</name>
</gene>
<dbReference type="GO" id="GO:0016746">
    <property type="term" value="F:acyltransferase activity"/>
    <property type="evidence" value="ECO:0007669"/>
    <property type="project" value="UniProtKB-KW"/>
</dbReference>
<keyword evidence="3" id="KW-1185">Reference proteome</keyword>
<dbReference type="EC" id="2.3.1.-" evidence="2"/>
<dbReference type="EMBL" id="JBHSMX010000011">
    <property type="protein sequence ID" value="MFC5520593.1"/>
    <property type="molecule type" value="Genomic_DNA"/>
</dbReference>
<dbReference type="Proteomes" id="UP001596084">
    <property type="component" value="Unassembled WGS sequence"/>
</dbReference>
<reference evidence="3" key="1">
    <citation type="journal article" date="2019" name="Int. J. Syst. Evol. Microbiol.">
        <title>The Global Catalogue of Microorganisms (GCM) 10K type strain sequencing project: providing services to taxonomists for standard genome sequencing and annotation.</title>
        <authorList>
            <consortium name="The Broad Institute Genomics Platform"/>
            <consortium name="The Broad Institute Genome Sequencing Center for Infectious Disease"/>
            <person name="Wu L."/>
            <person name="Ma J."/>
        </authorList>
    </citation>
    <scope>NUCLEOTIDE SEQUENCE [LARGE SCALE GENOMIC DNA]</scope>
    <source>
        <strain evidence="3">CGMCC 4.7277</strain>
    </source>
</reference>
<keyword evidence="2" id="KW-0012">Acyltransferase</keyword>
<dbReference type="InterPro" id="IPR029063">
    <property type="entry name" value="SAM-dependent_MTases_sf"/>
</dbReference>
<accession>A0ABW0Q7F0</accession>
<dbReference type="PROSITE" id="PS51186">
    <property type="entry name" value="GNAT"/>
    <property type="match status" value="1"/>
</dbReference>
<dbReference type="InterPro" id="IPR016181">
    <property type="entry name" value="Acyl_CoA_acyltransferase"/>
</dbReference>
<proteinExistence type="predicted"/>
<dbReference type="RefSeq" id="WP_218017485.1">
    <property type="nucleotide sequence ID" value="NZ_JBHSMX010000011.1"/>
</dbReference>
<dbReference type="SUPFAM" id="SSF55729">
    <property type="entry name" value="Acyl-CoA N-acyltransferases (Nat)"/>
    <property type="match status" value="1"/>
</dbReference>
<comment type="caution">
    <text evidence="2">The sequence shown here is derived from an EMBL/GenBank/DDBJ whole genome shotgun (WGS) entry which is preliminary data.</text>
</comment>
<name>A0ABW0Q7F0_9BURK</name>
<dbReference type="Gene3D" id="3.40.50.150">
    <property type="entry name" value="Vaccinia Virus protein VP39"/>
    <property type="match status" value="1"/>
</dbReference>
<feature type="domain" description="N-acetyltransferase" evidence="1">
    <location>
        <begin position="5"/>
        <end position="159"/>
    </location>
</feature>
<dbReference type="SUPFAM" id="SSF53335">
    <property type="entry name" value="S-adenosyl-L-methionine-dependent methyltransferases"/>
    <property type="match status" value="1"/>
</dbReference>
<evidence type="ECO:0000259" key="1">
    <source>
        <dbReference type="PROSITE" id="PS51186"/>
    </source>
</evidence>
<keyword evidence="2" id="KW-0808">Transferase</keyword>
<dbReference type="Pfam" id="PF13489">
    <property type="entry name" value="Methyltransf_23"/>
    <property type="match status" value="1"/>
</dbReference>
<dbReference type="Pfam" id="PF00583">
    <property type="entry name" value="Acetyltransf_1"/>
    <property type="match status" value="1"/>
</dbReference>